<evidence type="ECO:0000256" key="1">
    <source>
        <dbReference type="SAM" id="Coils"/>
    </source>
</evidence>
<reference evidence="3 4" key="1">
    <citation type="submission" date="2023-01" db="EMBL/GenBank/DDBJ databases">
        <authorList>
            <person name="Whitehead M."/>
        </authorList>
    </citation>
    <scope>NUCLEOTIDE SEQUENCE [LARGE SCALE GENOMIC DNA]</scope>
</reference>
<dbReference type="PROSITE" id="PS51286">
    <property type="entry name" value="RAP"/>
    <property type="match status" value="1"/>
</dbReference>
<feature type="coiled-coil region" evidence="1">
    <location>
        <begin position="72"/>
        <end position="99"/>
    </location>
</feature>
<accession>A0AAV0WZ46</accession>
<comment type="caution">
    <text evidence="3">The sequence shown here is derived from an EMBL/GenBank/DDBJ whole genome shotgun (WGS) entry which is preliminary data.</text>
</comment>
<gene>
    <name evidence="3" type="ORF">MEUPH1_LOCUS16083</name>
</gene>
<dbReference type="Pfam" id="PF06743">
    <property type="entry name" value="FAST_1"/>
    <property type="match status" value="1"/>
</dbReference>
<keyword evidence="1" id="KW-0175">Coiled coil</keyword>
<dbReference type="InterPro" id="IPR010622">
    <property type="entry name" value="FAST_Leu-rich"/>
</dbReference>
<evidence type="ECO:0000313" key="4">
    <source>
        <dbReference type="Proteomes" id="UP001160148"/>
    </source>
</evidence>
<sequence>MSRIVIQQLCFNRVNYLNALKAINITQYRYKADRFGHTFAFIQEGAEIRELPLIVRNVCSNEICCNEECTGTGETEINNDELVNKLNNLKNETDRKKADEEIVDVIRGFKKCSSVKSLVDLLEIVMLDEITPAVALCALKKIVELENFKFHVATNKLSSFLDTKPNIDYTKTPILEKLLEIIMKGDNNSAVVGTLELIPIDRVRVLPLDTFKNKISEEILCRVTENKLNIDNLCRSIDAFSKLNEVKTADQLWIGIMEKSDQINEKNVIQVFRILHLLKKSRKTIMNLLERRLKHFWHHLCTNDLIEMLYIIRLTKSNSNIILKTISRWINTNIHTMSENNLTSIVNELNNSNYVDIGIVRALERYIKAKHSTINSPLLMVEIMNYCSKFNVRSENIFEGCAKYIIQFGSNITPSQFRDLFWPFGQLNYKPKSALEFWIKVESIMNKEFHNLKTHETIDILLSCVYLEKQPLNFVHRVFNTSFLHNLYDGGGNNNYTKTKLKIIDQCMTLECDHYRGPVLPRDKFAKSIWCDYRIKRLLKEINSTLENTFQGYKISYSTILSQLPLMSIYIIDALVHPVKFELNSRYINFKKHPGLCTVILVHLPEHYCWEKEHLTGIETTRIRHFRKIGLNVMSINYKKILELKYPAELTEYINNSYKSMLAPC</sequence>
<keyword evidence="4" id="KW-1185">Reference proteome</keyword>
<proteinExistence type="predicted"/>
<organism evidence="3 4">
    <name type="scientific">Macrosiphum euphorbiae</name>
    <name type="common">potato aphid</name>
    <dbReference type="NCBI Taxonomy" id="13131"/>
    <lineage>
        <taxon>Eukaryota</taxon>
        <taxon>Metazoa</taxon>
        <taxon>Ecdysozoa</taxon>
        <taxon>Arthropoda</taxon>
        <taxon>Hexapoda</taxon>
        <taxon>Insecta</taxon>
        <taxon>Pterygota</taxon>
        <taxon>Neoptera</taxon>
        <taxon>Paraneoptera</taxon>
        <taxon>Hemiptera</taxon>
        <taxon>Sternorrhyncha</taxon>
        <taxon>Aphidomorpha</taxon>
        <taxon>Aphidoidea</taxon>
        <taxon>Aphididae</taxon>
        <taxon>Macrosiphini</taxon>
        <taxon>Macrosiphum</taxon>
    </lineage>
</organism>
<dbReference type="GO" id="GO:0044528">
    <property type="term" value="P:regulation of mitochondrial mRNA stability"/>
    <property type="evidence" value="ECO:0007669"/>
    <property type="project" value="InterPro"/>
</dbReference>
<evidence type="ECO:0000313" key="3">
    <source>
        <dbReference type="EMBL" id="CAI6360831.1"/>
    </source>
</evidence>
<protein>
    <recommendedName>
        <fullName evidence="2">RAP domain-containing protein</fullName>
    </recommendedName>
</protein>
<dbReference type="Proteomes" id="UP001160148">
    <property type="component" value="Unassembled WGS sequence"/>
</dbReference>
<name>A0AAV0WZ46_9HEMI</name>
<feature type="domain" description="RAP" evidence="2">
    <location>
        <begin position="598"/>
        <end position="656"/>
    </location>
</feature>
<dbReference type="SMART" id="SM00952">
    <property type="entry name" value="RAP"/>
    <property type="match status" value="1"/>
</dbReference>
<dbReference type="EMBL" id="CARXXK010000003">
    <property type="protein sequence ID" value="CAI6360831.1"/>
    <property type="molecule type" value="Genomic_DNA"/>
</dbReference>
<dbReference type="InterPro" id="IPR013584">
    <property type="entry name" value="RAP"/>
</dbReference>
<dbReference type="AlphaFoldDB" id="A0AAV0WZ46"/>
<evidence type="ECO:0000259" key="2">
    <source>
        <dbReference type="PROSITE" id="PS51286"/>
    </source>
</evidence>